<keyword evidence="5" id="KW-0862">Zinc</keyword>
<dbReference type="InterPro" id="IPR006360">
    <property type="entry name" value="Mtase_MtaA_CmuA"/>
</dbReference>
<accession>I4C8I6</accession>
<dbReference type="InterPro" id="IPR038071">
    <property type="entry name" value="UROD/MetE-like_sf"/>
</dbReference>
<dbReference type="NCBIfam" id="TIGR01463">
    <property type="entry name" value="mtaA_cmuA"/>
    <property type="match status" value="1"/>
</dbReference>
<dbReference type="HOGENOM" id="CLU_040933_2_1_7"/>
<dbReference type="GO" id="GO:0006779">
    <property type="term" value="P:porphyrin-containing compound biosynthetic process"/>
    <property type="evidence" value="ECO:0007669"/>
    <property type="project" value="InterPro"/>
</dbReference>
<dbReference type="InterPro" id="IPR052024">
    <property type="entry name" value="Methanogen_methyltrans"/>
</dbReference>
<dbReference type="GO" id="GO:0046872">
    <property type="term" value="F:metal ion binding"/>
    <property type="evidence" value="ECO:0007669"/>
    <property type="project" value="UniProtKB-KW"/>
</dbReference>
<dbReference type="GO" id="GO:0008168">
    <property type="term" value="F:methyltransferase activity"/>
    <property type="evidence" value="ECO:0007669"/>
    <property type="project" value="UniProtKB-KW"/>
</dbReference>
<evidence type="ECO:0000256" key="1">
    <source>
        <dbReference type="ARBA" id="ARBA00001947"/>
    </source>
</evidence>
<reference evidence="9" key="1">
    <citation type="submission" date="2012-06" db="EMBL/GenBank/DDBJ databases">
        <title>Complete sequence of chromosome of Desulfomonile tiedjei DSM 6799.</title>
        <authorList>
            <person name="Lucas S."/>
            <person name="Copeland A."/>
            <person name="Lapidus A."/>
            <person name="Glavina del Rio T."/>
            <person name="Dalin E."/>
            <person name="Tice H."/>
            <person name="Bruce D."/>
            <person name="Goodwin L."/>
            <person name="Pitluck S."/>
            <person name="Peters L."/>
            <person name="Ovchinnikova G."/>
            <person name="Zeytun A."/>
            <person name="Lu M."/>
            <person name="Kyrpides N."/>
            <person name="Mavromatis K."/>
            <person name="Ivanova N."/>
            <person name="Brettin T."/>
            <person name="Detter J.C."/>
            <person name="Han C."/>
            <person name="Larimer F."/>
            <person name="Land M."/>
            <person name="Hauser L."/>
            <person name="Markowitz V."/>
            <person name="Cheng J.-F."/>
            <person name="Hugenholtz P."/>
            <person name="Woyke T."/>
            <person name="Wu D."/>
            <person name="Spring S."/>
            <person name="Schroeder M."/>
            <person name="Brambilla E."/>
            <person name="Klenk H.-P."/>
            <person name="Eisen J.A."/>
        </authorList>
    </citation>
    <scope>NUCLEOTIDE SEQUENCE [LARGE SCALE GENOMIC DNA]</scope>
    <source>
        <strain evidence="9">ATCC 49306 / DSM 6799 / DCB-1</strain>
    </source>
</reference>
<keyword evidence="9" id="KW-1185">Reference proteome</keyword>
<evidence type="ECO:0000256" key="5">
    <source>
        <dbReference type="ARBA" id="ARBA00022833"/>
    </source>
</evidence>
<protein>
    <submittedName>
        <fullName evidence="8">Methyltransferase, MtaA/CmuA family</fullName>
    </submittedName>
</protein>
<evidence type="ECO:0000313" key="9">
    <source>
        <dbReference type="Proteomes" id="UP000006055"/>
    </source>
</evidence>
<dbReference type="GO" id="GO:0015948">
    <property type="term" value="P:methanogenesis"/>
    <property type="evidence" value="ECO:0007669"/>
    <property type="project" value="UniProtKB-KW"/>
</dbReference>
<dbReference type="InterPro" id="IPR000257">
    <property type="entry name" value="Uroporphyrinogen_deCOase"/>
</dbReference>
<keyword evidence="2 8" id="KW-0489">Methyltransferase</keyword>
<dbReference type="SUPFAM" id="SSF51726">
    <property type="entry name" value="UROD/MetE-like"/>
    <property type="match status" value="1"/>
</dbReference>
<dbReference type="OrthoDB" id="8555693at2"/>
<dbReference type="GO" id="GO:0032259">
    <property type="term" value="P:methylation"/>
    <property type="evidence" value="ECO:0007669"/>
    <property type="project" value="UniProtKB-KW"/>
</dbReference>
<dbReference type="PANTHER" id="PTHR47099:SF1">
    <property type="entry name" value="METHYLCOBAMIDE:COM METHYLTRANSFERASE MTBA"/>
    <property type="match status" value="1"/>
</dbReference>
<dbReference type="AlphaFoldDB" id="I4C8I6"/>
<dbReference type="NCBIfam" id="NF004889">
    <property type="entry name" value="PRK06252.1"/>
    <property type="match status" value="1"/>
</dbReference>
<evidence type="ECO:0000256" key="4">
    <source>
        <dbReference type="ARBA" id="ARBA00022723"/>
    </source>
</evidence>
<organism evidence="8 9">
    <name type="scientific">Desulfomonile tiedjei (strain ATCC 49306 / DSM 6799 / DCB-1)</name>
    <dbReference type="NCBI Taxonomy" id="706587"/>
    <lineage>
        <taxon>Bacteria</taxon>
        <taxon>Pseudomonadati</taxon>
        <taxon>Thermodesulfobacteriota</taxon>
        <taxon>Desulfomonilia</taxon>
        <taxon>Desulfomonilales</taxon>
        <taxon>Desulfomonilaceae</taxon>
        <taxon>Desulfomonile</taxon>
    </lineage>
</organism>
<dbReference type="RefSeq" id="WP_014811014.1">
    <property type="nucleotide sequence ID" value="NC_018025.1"/>
</dbReference>
<evidence type="ECO:0000256" key="2">
    <source>
        <dbReference type="ARBA" id="ARBA00022603"/>
    </source>
</evidence>
<dbReference type="KEGG" id="dti:Desti_3217"/>
<keyword evidence="3 8" id="KW-0808">Transferase</keyword>
<keyword evidence="4" id="KW-0479">Metal-binding</keyword>
<sequence length="346" mass="37883">MTLKERFMRRLTGKEVDVTPVGCTTAYPVVEFMSRCGYARPLADVDPVALTELSLAGHEYAGFEWVKAMGWDLTALSEVFGCGLGEPAIDLQYYIKVHPFEHNLDGLHCPEDLLMRGRFPAYKEQFRLLKERVGDRLAIFGMAEGPFTCASNLLEASTIMRAIIKDPETVRKVLDVTVEAVTKVAQFAFSNGADYFCLGDPTSSPDLLSPKAYEKYVLPAVRKVVTNVDGPIVLHVCGNTDRIIHMMCDTGVAGISVEEKTDLKKAVEIAHGKGVKVFGNVGTSSTLFMGSPEECYKEAVAALENGVDFLAPGCGIAPQSPIENILQLRKARDDYFLGSREKAQTA</sequence>
<gene>
    <name evidence="8" type="ordered locus">Desti_3217</name>
</gene>
<dbReference type="PANTHER" id="PTHR47099">
    <property type="entry name" value="METHYLCOBAMIDE:COM METHYLTRANSFERASE MTBA"/>
    <property type="match status" value="1"/>
</dbReference>
<proteinExistence type="predicted"/>
<dbReference type="EMBL" id="CP003360">
    <property type="protein sequence ID" value="AFM25877.1"/>
    <property type="molecule type" value="Genomic_DNA"/>
</dbReference>
<name>I4C8I6_DESTA</name>
<dbReference type="GO" id="GO:0004853">
    <property type="term" value="F:uroporphyrinogen decarboxylase activity"/>
    <property type="evidence" value="ECO:0007669"/>
    <property type="project" value="InterPro"/>
</dbReference>
<keyword evidence="6" id="KW-0484">Methanogenesis</keyword>
<evidence type="ECO:0000256" key="6">
    <source>
        <dbReference type="ARBA" id="ARBA00022994"/>
    </source>
</evidence>
<feature type="domain" description="Uroporphyrinogen decarboxylase (URO-D)" evidence="7">
    <location>
        <begin position="3"/>
        <end position="334"/>
    </location>
</feature>
<evidence type="ECO:0000256" key="3">
    <source>
        <dbReference type="ARBA" id="ARBA00022679"/>
    </source>
</evidence>
<comment type="cofactor">
    <cofactor evidence="1">
        <name>Zn(2+)</name>
        <dbReference type="ChEBI" id="CHEBI:29105"/>
    </cofactor>
</comment>
<dbReference type="Pfam" id="PF01208">
    <property type="entry name" value="URO-D"/>
    <property type="match status" value="1"/>
</dbReference>
<dbReference type="eggNOG" id="COG0407">
    <property type="taxonomic scope" value="Bacteria"/>
</dbReference>
<dbReference type="Proteomes" id="UP000006055">
    <property type="component" value="Chromosome"/>
</dbReference>
<dbReference type="Gene3D" id="3.20.20.210">
    <property type="match status" value="1"/>
</dbReference>
<dbReference type="STRING" id="706587.Desti_3217"/>
<evidence type="ECO:0000259" key="7">
    <source>
        <dbReference type="Pfam" id="PF01208"/>
    </source>
</evidence>
<dbReference type="GO" id="GO:0006730">
    <property type="term" value="P:one-carbon metabolic process"/>
    <property type="evidence" value="ECO:0007669"/>
    <property type="project" value="InterPro"/>
</dbReference>
<evidence type="ECO:0000313" key="8">
    <source>
        <dbReference type="EMBL" id="AFM25877.1"/>
    </source>
</evidence>